<dbReference type="OrthoDB" id="4006962at2"/>
<name>A0A4Q7L678_9PSEU</name>
<organism evidence="4 5">
    <name type="scientific">Herbihabitans rhizosphaerae</name>
    <dbReference type="NCBI Taxonomy" id="1872711"/>
    <lineage>
        <taxon>Bacteria</taxon>
        <taxon>Bacillati</taxon>
        <taxon>Actinomycetota</taxon>
        <taxon>Actinomycetes</taxon>
        <taxon>Pseudonocardiales</taxon>
        <taxon>Pseudonocardiaceae</taxon>
        <taxon>Herbihabitans</taxon>
    </lineage>
</organism>
<dbReference type="Proteomes" id="UP000294257">
    <property type="component" value="Unassembled WGS sequence"/>
</dbReference>
<dbReference type="AlphaFoldDB" id="A0A4Q7L678"/>
<evidence type="ECO:0000313" key="4">
    <source>
        <dbReference type="EMBL" id="RZS44756.1"/>
    </source>
</evidence>
<dbReference type="RefSeq" id="WP_130342401.1">
    <property type="nucleotide sequence ID" value="NZ_SGWQ01000001.1"/>
</dbReference>
<reference evidence="4 5" key="1">
    <citation type="submission" date="2019-02" db="EMBL/GenBank/DDBJ databases">
        <title>Genomic Encyclopedia of Type Strains, Phase IV (KMG-IV): sequencing the most valuable type-strain genomes for metagenomic binning, comparative biology and taxonomic classification.</title>
        <authorList>
            <person name="Goeker M."/>
        </authorList>
    </citation>
    <scope>NUCLEOTIDE SEQUENCE [LARGE SCALE GENOMIC DNA]</scope>
    <source>
        <strain evidence="4 5">DSM 101727</strain>
    </source>
</reference>
<evidence type="ECO:0000256" key="1">
    <source>
        <dbReference type="SAM" id="SignalP"/>
    </source>
</evidence>
<keyword evidence="4" id="KW-0378">Hydrolase</keyword>
<evidence type="ECO:0000313" key="5">
    <source>
        <dbReference type="Proteomes" id="UP000294257"/>
    </source>
</evidence>
<evidence type="ECO:0000259" key="2">
    <source>
        <dbReference type="Pfam" id="PF00561"/>
    </source>
</evidence>
<dbReference type="Pfam" id="PF00561">
    <property type="entry name" value="Abhydrolase_1"/>
    <property type="match status" value="1"/>
</dbReference>
<dbReference type="Gene3D" id="3.40.50.1820">
    <property type="entry name" value="alpha/beta hydrolase"/>
    <property type="match status" value="1"/>
</dbReference>
<accession>A0A4Q7L678</accession>
<proteinExistence type="predicted"/>
<dbReference type="SUPFAM" id="SSF53474">
    <property type="entry name" value="alpha/beta-Hydrolases"/>
    <property type="match status" value="1"/>
</dbReference>
<dbReference type="EMBL" id="SGWQ01000001">
    <property type="protein sequence ID" value="RZS44756.1"/>
    <property type="molecule type" value="Genomic_DNA"/>
</dbReference>
<feature type="chain" id="PRO_5020592172" evidence="1">
    <location>
        <begin position="26"/>
        <end position="486"/>
    </location>
</feature>
<keyword evidence="1" id="KW-0732">Signal</keyword>
<dbReference type="Pfam" id="PF08386">
    <property type="entry name" value="Abhydrolase_4"/>
    <property type="match status" value="1"/>
</dbReference>
<sequence>MIAIKSAAVGLATAAMLGAVPGATAQEAAQEAAPTSTRISWQPCQEPYFQGLDCGTTQVPVNWERPRSGQISLSLVRRKADDPARRVGSLMLNNGAGRSSIEQLRYALGPNGGIQDSVLAKRFDLVAVDPRGIGHSTPTTCGGLPQRAPGVTHFPVTDAGYQALVDNNRALAAACEDKALLANLDLANTARDMEAVRIGLGERQLDWYGIEWSAVLGKTYAQLFPGRLRTLFTDSALDDSLPPAARLASEIGAAEDSFNRFAAWCRTDATCVLAGQDVAAVFDQLVARADREPIPTTVPGRTVNGEDIRSAMQDLLNLKLYWPKAAQVIKKAIDGDASGFTRVNDKTLDFVQAQAHSCVDTPRAATNFAEFTQLARMAKQLSPHLGGAVLGWRTVAGCQGWPAPAAQPVTKPVRDAPPALIVQSTHQSSAAYSWGFGLSATLPGSVVLSRDGEDYSMYQLSPCVRQAVDVYMVDRRLPAPGTLCTD</sequence>
<dbReference type="InterPro" id="IPR000073">
    <property type="entry name" value="AB_hydrolase_1"/>
</dbReference>
<dbReference type="InterPro" id="IPR029058">
    <property type="entry name" value="AB_hydrolase_fold"/>
</dbReference>
<comment type="caution">
    <text evidence="4">The sequence shown here is derived from an EMBL/GenBank/DDBJ whole genome shotgun (WGS) entry which is preliminary data.</text>
</comment>
<feature type="signal peptide" evidence="1">
    <location>
        <begin position="1"/>
        <end position="25"/>
    </location>
</feature>
<dbReference type="InterPro" id="IPR013595">
    <property type="entry name" value="Pept_S33_TAP-like_C"/>
</dbReference>
<evidence type="ECO:0000259" key="3">
    <source>
        <dbReference type="Pfam" id="PF08386"/>
    </source>
</evidence>
<keyword evidence="5" id="KW-1185">Reference proteome</keyword>
<dbReference type="GO" id="GO:0016787">
    <property type="term" value="F:hydrolase activity"/>
    <property type="evidence" value="ECO:0007669"/>
    <property type="project" value="UniProtKB-KW"/>
</dbReference>
<feature type="domain" description="Peptidase S33 tripeptidyl aminopeptidase-like C-terminal" evidence="3">
    <location>
        <begin position="388"/>
        <end position="484"/>
    </location>
</feature>
<protein>
    <submittedName>
        <fullName evidence="4">Alpha/beta hydrolase family protein</fullName>
    </submittedName>
</protein>
<gene>
    <name evidence="4" type="ORF">EV193_101634</name>
</gene>
<feature type="domain" description="AB hydrolase-1" evidence="2">
    <location>
        <begin position="118"/>
        <end position="285"/>
    </location>
</feature>